<dbReference type="InterPro" id="IPR023166">
    <property type="entry name" value="BaiN-like_dom_sf"/>
</dbReference>
<proteinExistence type="predicted"/>
<feature type="domain" description="RsdA/BaiN/AoA(So)-like insert" evidence="5">
    <location>
        <begin position="186"/>
        <end position="350"/>
    </location>
</feature>
<dbReference type="Gene3D" id="3.50.50.60">
    <property type="entry name" value="FAD/NAD(P)-binding domain"/>
    <property type="match status" value="1"/>
</dbReference>
<dbReference type="EMBL" id="VORU01000001">
    <property type="protein sequence ID" value="TXD70755.1"/>
    <property type="molecule type" value="Genomic_DNA"/>
</dbReference>
<comment type="cofactor">
    <cofactor evidence="1">
        <name>FAD</name>
        <dbReference type="ChEBI" id="CHEBI:57692"/>
    </cofactor>
</comment>
<dbReference type="InterPro" id="IPR057661">
    <property type="entry name" value="RsdA/BaiN/AoA(So)_Rossmann"/>
</dbReference>
<evidence type="ECO:0000256" key="1">
    <source>
        <dbReference type="ARBA" id="ARBA00001974"/>
    </source>
</evidence>
<dbReference type="AlphaFoldDB" id="A0A5C6YUW6"/>
<comment type="caution">
    <text evidence="6">The sequence shown here is derived from an EMBL/GenBank/DDBJ whole genome shotgun (WGS) entry which is preliminary data.</text>
</comment>
<gene>
    <name evidence="6" type="ORF">ESV24_01280</name>
</gene>
<keyword evidence="3" id="KW-0274">FAD</keyword>
<evidence type="ECO:0000256" key="2">
    <source>
        <dbReference type="ARBA" id="ARBA00022630"/>
    </source>
</evidence>
<keyword evidence="2" id="KW-0285">Flavoprotein</keyword>
<sequence length="405" mass="44902">MKQADVIIIGGGAAGFFTAINAAEINPNHKIIILERGKEVLTKVKISGGGRCNVTHAEFIPNQLIQNYPRGEKELLGPFHTFMTGDTIDWFEKRGVELKIEEDGRMFPVSNSSQTIIDCFLSETKRFGIDVLLNQSVKTIQKEVDHFIINTTTDTFSAEKIVVATGSNPKIWQLLEALGHTVVPAVPSLFTFNIKDGRIVDLPGLSTDASVKVLDGKGKTILESSGPLLITHWGLSGPAILKLSAWGARVLEPLKYHFNIEVNWLNNLSEEDVLDALKELKNEQGKQTIFKYAQFNLPKRLWQSIIKAAGIDERLTWAEATRENLQNIANQLISSIFEVTGKSTFKEEFVTAGGVDLKEVNFKTFESKICKNLYFAGEVLNIDAITGGFNFQNAWTSGFIVAKNL</sequence>
<dbReference type="Gene3D" id="2.40.30.10">
    <property type="entry name" value="Translation factors"/>
    <property type="match status" value="1"/>
</dbReference>
<keyword evidence="7" id="KW-1185">Reference proteome</keyword>
<dbReference type="Proteomes" id="UP000321945">
    <property type="component" value="Unassembled WGS sequence"/>
</dbReference>
<dbReference type="PRINTS" id="PR00368">
    <property type="entry name" value="FADPNR"/>
</dbReference>
<reference evidence="6 7" key="1">
    <citation type="submission" date="2019-08" db="EMBL/GenBank/DDBJ databases">
        <title>Genome of Aequorivita lipolytica Y10-2 (type strain).</title>
        <authorList>
            <person name="Bowman J.P."/>
        </authorList>
    </citation>
    <scope>NUCLEOTIDE SEQUENCE [LARGE SCALE GENOMIC DNA]</scope>
    <source>
        <strain evidence="6 7">Y10-2</strain>
    </source>
</reference>
<dbReference type="Gene3D" id="1.10.8.260">
    <property type="entry name" value="HI0933 insert domain-like"/>
    <property type="match status" value="1"/>
</dbReference>
<evidence type="ECO:0000256" key="3">
    <source>
        <dbReference type="ARBA" id="ARBA00022827"/>
    </source>
</evidence>
<dbReference type="RefSeq" id="WP_111813657.1">
    <property type="nucleotide sequence ID" value="NZ_CBCRZQ010000001.1"/>
</dbReference>
<evidence type="ECO:0000313" key="7">
    <source>
        <dbReference type="Proteomes" id="UP000321945"/>
    </source>
</evidence>
<feature type="domain" description="RsdA/BaiN/AoA(So)-like Rossmann fold-like" evidence="4">
    <location>
        <begin position="5"/>
        <end position="403"/>
    </location>
</feature>
<dbReference type="Pfam" id="PF03486">
    <property type="entry name" value="HI0933_like"/>
    <property type="match status" value="1"/>
</dbReference>
<dbReference type="InterPro" id="IPR004792">
    <property type="entry name" value="BaiN-like"/>
</dbReference>
<dbReference type="InterPro" id="IPR055178">
    <property type="entry name" value="RsdA/BaiN/AoA(So)-like_dom"/>
</dbReference>
<accession>A0A5C6YUW6</accession>
<dbReference type="PANTHER" id="PTHR42887">
    <property type="entry name" value="OS12G0638800 PROTEIN"/>
    <property type="match status" value="1"/>
</dbReference>
<organism evidence="6 7">
    <name type="scientific">Aequorivita lipolytica</name>
    <dbReference type="NCBI Taxonomy" id="153267"/>
    <lineage>
        <taxon>Bacteria</taxon>
        <taxon>Pseudomonadati</taxon>
        <taxon>Bacteroidota</taxon>
        <taxon>Flavobacteriia</taxon>
        <taxon>Flavobacteriales</taxon>
        <taxon>Flavobacteriaceae</taxon>
        <taxon>Aequorivita</taxon>
    </lineage>
</organism>
<evidence type="ECO:0000259" key="5">
    <source>
        <dbReference type="Pfam" id="PF22780"/>
    </source>
</evidence>
<protein>
    <submittedName>
        <fullName evidence="6">NAD(P)/FAD-dependent oxidoreductase</fullName>
    </submittedName>
</protein>
<evidence type="ECO:0000313" key="6">
    <source>
        <dbReference type="EMBL" id="TXD70755.1"/>
    </source>
</evidence>
<evidence type="ECO:0000259" key="4">
    <source>
        <dbReference type="Pfam" id="PF03486"/>
    </source>
</evidence>
<dbReference type="PRINTS" id="PR00411">
    <property type="entry name" value="PNDRDTASEI"/>
</dbReference>
<name>A0A5C6YUW6_9FLAO</name>
<dbReference type="PANTHER" id="PTHR42887:SF2">
    <property type="entry name" value="OS12G0638800 PROTEIN"/>
    <property type="match status" value="1"/>
</dbReference>
<dbReference type="OrthoDB" id="9773233at2"/>
<dbReference type="SUPFAM" id="SSF160996">
    <property type="entry name" value="HI0933 insert domain-like"/>
    <property type="match status" value="1"/>
</dbReference>
<dbReference type="NCBIfam" id="TIGR00275">
    <property type="entry name" value="aminoacetone oxidase family FAD-binding enzyme"/>
    <property type="match status" value="1"/>
</dbReference>
<dbReference type="InterPro" id="IPR036188">
    <property type="entry name" value="FAD/NAD-bd_sf"/>
</dbReference>
<dbReference type="SUPFAM" id="SSF51905">
    <property type="entry name" value="FAD/NAD(P)-binding domain"/>
    <property type="match status" value="1"/>
</dbReference>
<dbReference type="Pfam" id="PF22780">
    <property type="entry name" value="HI0933_like_1st"/>
    <property type="match status" value="1"/>
</dbReference>